<dbReference type="Gene3D" id="1.20.1640.10">
    <property type="entry name" value="Multidrug efflux transporter AcrB transmembrane domain"/>
    <property type="match status" value="1"/>
</dbReference>
<dbReference type="EMBL" id="AJWZ01004911">
    <property type="protein sequence ID" value="EKC64052.1"/>
    <property type="molecule type" value="Genomic_DNA"/>
</dbReference>
<dbReference type="InterPro" id="IPR001036">
    <property type="entry name" value="Acrflvin-R"/>
</dbReference>
<dbReference type="GO" id="GO:0016020">
    <property type="term" value="C:membrane"/>
    <property type="evidence" value="ECO:0007669"/>
    <property type="project" value="InterPro"/>
</dbReference>
<evidence type="ECO:0000313" key="1">
    <source>
        <dbReference type="EMBL" id="EKC64052.1"/>
    </source>
</evidence>
<dbReference type="AlphaFoldDB" id="K1STX2"/>
<proteinExistence type="predicted"/>
<comment type="caution">
    <text evidence="1">The sequence shown here is derived from an EMBL/GenBank/DDBJ whole genome shotgun (WGS) entry which is preliminary data.</text>
</comment>
<gene>
    <name evidence="1" type="ORF">OBE_07148</name>
</gene>
<organism evidence="1">
    <name type="scientific">human gut metagenome</name>
    <dbReference type="NCBI Taxonomy" id="408170"/>
    <lineage>
        <taxon>unclassified sequences</taxon>
        <taxon>metagenomes</taxon>
        <taxon>organismal metagenomes</taxon>
    </lineage>
</organism>
<sequence>GRMLVPLGIAFIVALFASTVVALTLTPVLCSYLLGNNKRQRIAQRGICGRMDEKALPQCLVMVLES</sequence>
<feature type="non-terminal residue" evidence="1">
    <location>
        <position position="1"/>
    </location>
</feature>
<accession>K1STX2</accession>
<protein>
    <submittedName>
        <fullName evidence="1">Acriflavin resistance protein</fullName>
    </submittedName>
</protein>
<dbReference type="GO" id="GO:0022857">
    <property type="term" value="F:transmembrane transporter activity"/>
    <property type="evidence" value="ECO:0007669"/>
    <property type="project" value="InterPro"/>
</dbReference>
<dbReference type="Pfam" id="PF00873">
    <property type="entry name" value="ACR_tran"/>
    <property type="match status" value="1"/>
</dbReference>
<dbReference type="SUPFAM" id="SSF82866">
    <property type="entry name" value="Multidrug efflux transporter AcrB transmembrane domain"/>
    <property type="match status" value="1"/>
</dbReference>
<reference evidence="1" key="1">
    <citation type="journal article" date="2013" name="Environ. Microbiol.">
        <title>Microbiota from the distal guts of lean and obese adolescents exhibit partial functional redundancy besides clear differences in community structure.</title>
        <authorList>
            <person name="Ferrer M."/>
            <person name="Ruiz A."/>
            <person name="Lanza F."/>
            <person name="Haange S.B."/>
            <person name="Oberbach A."/>
            <person name="Till H."/>
            <person name="Bargiela R."/>
            <person name="Campoy C."/>
            <person name="Segura M.T."/>
            <person name="Richter M."/>
            <person name="von Bergen M."/>
            <person name="Seifert J."/>
            <person name="Suarez A."/>
        </authorList>
    </citation>
    <scope>NUCLEOTIDE SEQUENCE</scope>
</reference>
<name>K1STX2_9ZZZZ</name>